<sequence>MGRVLENEGQVLQSSDDLGGPPLDPLQSNCVFPELQSPGLNTNVAWPPVDSWVMLSHEQDLTLVFVQPHSVLAIPLFQPIQVSL</sequence>
<dbReference type="EMBL" id="WHWB01034748">
    <property type="protein sequence ID" value="KAJ7404818.1"/>
    <property type="molecule type" value="Genomic_DNA"/>
</dbReference>
<name>A0ABQ9CP29_9PASS</name>
<dbReference type="Proteomes" id="UP001145742">
    <property type="component" value="Unassembled WGS sequence"/>
</dbReference>
<evidence type="ECO:0000313" key="2">
    <source>
        <dbReference type="EMBL" id="KAJ7404818.1"/>
    </source>
</evidence>
<evidence type="ECO:0000313" key="3">
    <source>
        <dbReference type="Proteomes" id="UP001145742"/>
    </source>
</evidence>
<organism evidence="2 3">
    <name type="scientific">Willisornis vidua</name>
    <name type="common">Xingu scale-backed antbird</name>
    <dbReference type="NCBI Taxonomy" id="1566151"/>
    <lineage>
        <taxon>Eukaryota</taxon>
        <taxon>Metazoa</taxon>
        <taxon>Chordata</taxon>
        <taxon>Craniata</taxon>
        <taxon>Vertebrata</taxon>
        <taxon>Euteleostomi</taxon>
        <taxon>Archelosauria</taxon>
        <taxon>Archosauria</taxon>
        <taxon>Dinosauria</taxon>
        <taxon>Saurischia</taxon>
        <taxon>Theropoda</taxon>
        <taxon>Coelurosauria</taxon>
        <taxon>Aves</taxon>
        <taxon>Neognathae</taxon>
        <taxon>Neoaves</taxon>
        <taxon>Telluraves</taxon>
        <taxon>Australaves</taxon>
        <taxon>Passeriformes</taxon>
        <taxon>Thamnophilidae</taxon>
        <taxon>Willisornis</taxon>
    </lineage>
</organism>
<gene>
    <name evidence="2" type="ORF">WISP_143349</name>
</gene>
<protein>
    <submittedName>
        <fullName evidence="2">Uncharacterized protein</fullName>
    </submittedName>
</protein>
<feature type="region of interest" description="Disordered" evidence="1">
    <location>
        <begin position="1"/>
        <end position="26"/>
    </location>
</feature>
<proteinExistence type="predicted"/>
<keyword evidence="3" id="KW-1185">Reference proteome</keyword>
<comment type="caution">
    <text evidence="2">The sequence shown here is derived from an EMBL/GenBank/DDBJ whole genome shotgun (WGS) entry which is preliminary data.</text>
</comment>
<reference evidence="2" key="1">
    <citation type="submission" date="2019-10" db="EMBL/GenBank/DDBJ databases">
        <authorList>
            <person name="Soares A.E.R."/>
            <person name="Aleixo A."/>
            <person name="Schneider P."/>
            <person name="Miyaki C.Y."/>
            <person name="Schneider M.P."/>
            <person name="Mello C."/>
            <person name="Vasconcelos A.T.R."/>
        </authorList>
    </citation>
    <scope>NUCLEOTIDE SEQUENCE</scope>
    <source>
        <tissue evidence="2">Muscle</tissue>
    </source>
</reference>
<accession>A0ABQ9CP29</accession>
<evidence type="ECO:0000256" key="1">
    <source>
        <dbReference type="SAM" id="MobiDB-lite"/>
    </source>
</evidence>